<evidence type="ECO:0000313" key="3">
    <source>
        <dbReference type="EMBL" id="PKD27697.1"/>
    </source>
</evidence>
<dbReference type="RefSeq" id="WP_101029413.1">
    <property type="nucleotide sequence ID" value="NZ_CABMMZ010000069.1"/>
</dbReference>
<dbReference type="SMART" id="SM00530">
    <property type="entry name" value="HTH_XRE"/>
    <property type="match status" value="1"/>
</dbReference>
<keyword evidence="1" id="KW-0238">DNA-binding</keyword>
<dbReference type="Gene3D" id="1.10.260.40">
    <property type="entry name" value="lambda repressor-like DNA-binding domains"/>
    <property type="match status" value="1"/>
</dbReference>
<organism evidence="3 4">
    <name type="scientific">Ruminococcus bromii</name>
    <dbReference type="NCBI Taxonomy" id="40518"/>
    <lineage>
        <taxon>Bacteria</taxon>
        <taxon>Bacillati</taxon>
        <taxon>Bacillota</taxon>
        <taxon>Clostridia</taxon>
        <taxon>Eubacteriales</taxon>
        <taxon>Oscillospiraceae</taxon>
        <taxon>Ruminococcus</taxon>
    </lineage>
</organism>
<name>A0A2N0UL42_9FIRM</name>
<dbReference type="Pfam" id="PF01381">
    <property type="entry name" value="HTH_3"/>
    <property type="match status" value="1"/>
</dbReference>
<sequence>MLNLKEIGNRIKKYRKQKGFTQAQLAEIIDISTIHMSHLETGSVAMSLECMIKICSTLEISPDDLLIGEFELNNNATIKQLAEITKNLSSDENKLLIDFALLLEKNKPNRN</sequence>
<dbReference type="EMBL" id="NNSR01000069">
    <property type="protein sequence ID" value="PKD27697.1"/>
    <property type="molecule type" value="Genomic_DNA"/>
</dbReference>
<dbReference type="PANTHER" id="PTHR46558:SF11">
    <property type="entry name" value="HTH-TYPE TRANSCRIPTIONAL REGULATOR XRE"/>
    <property type="match status" value="1"/>
</dbReference>
<dbReference type="SUPFAM" id="SSF47413">
    <property type="entry name" value="lambda repressor-like DNA-binding domains"/>
    <property type="match status" value="1"/>
</dbReference>
<dbReference type="InterPro" id="IPR010982">
    <property type="entry name" value="Lambda_DNA-bd_dom_sf"/>
</dbReference>
<dbReference type="Proteomes" id="UP000233425">
    <property type="component" value="Unassembled WGS sequence"/>
</dbReference>
<reference evidence="3" key="1">
    <citation type="journal article" date="2018" name="Environ. Microbiol.">
        <title>Sporulation capability and amylosome conservation among diverse human colonic and rumen isolates of the keystone starch-degrader Ruminococcus bromii.</title>
        <authorList>
            <person name="Mukhopadhya I."/>
            <person name="Morais S."/>
            <person name="Laverde-Gomez J."/>
            <person name="Sheridan P.O."/>
            <person name="Walker A.W."/>
            <person name="Kelly W."/>
            <person name="Klieve A.V."/>
            <person name="Ouwerkerk D."/>
            <person name="Duncan S.H."/>
            <person name="Louis P."/>
            <person name="Koropatkin N."/>
            <person name="Cockburn D."/>
            <person name="Kibler R."/>
            <person name="Cooper P.J."/>
            <person name="Sandoval C."/>
            <person name="Crost E."/>
            <person name="Juge N."/>
            <person name="Bayer E.A."/>
            <person name="Flint H.J."/>
        </authorList>
    </citation>
    <scope>NUCLEOTIDE SEQUENCE [LARGE SCALE GENOMIC DNA]</scope>
    <source>
        <strain evidence="3">ATCC 27255</strain>
    </source>
</reference>
<evidence type="ECO:0000259" key="2">
    <source>
        <dbReference type="PROSITE" id="PS50943"/>
    </source>
</evidence>
<dbReference type="CDD" id="cd00093">
    <property type="entry name" value="HTH_XRE"/>
    <property type="match status" value="1"/>
</dbReference>
<proteinExistence type="predicted"/>
<dbReference type="PROSITE" id="PS50943">
    <property type="entry name" value="HTH_CROC1"/>
    <property type="match status" value="1"/>
</dbReference>
<protein>
    <submittedName>
        <fullName evidence="3">Anaerobic benzoate catabolism transcriptional regulator</fullName>
    </submittedName>
</protein>
<accession>A0A2N0UL42</accession>
<evidence type="ECO:0000313" key="4">
    <source>
        <dbReference type="Proteomes" id="UP000233425"/>
    </source>
</evidence>
<dbReference type="InterPro" id="IPR001387">
    <property type="entry name" value="Cro/C1-type_HTH"/>
</dbReference>
<comment type="caution">
    <text evidence="3">The sequence shown here is derived from an EMBL/GenBank/DDBJ whole genome shotgun (WGS) entry which is preliminary data.</text>
</comment>
<dbReference type="PANTHER" id="PTHR46558">
    <property type="entry name" value="TRACRIPTIONAL REGULATORY PROTEIN-RELATED-RELATED"/>
    <property type="match status" value="1"/>
</dbReference>
<keyword evidence="4" id="KW-1185">Reference proteome</keyword>
<gene>
    <name evidence="3" type="ORF">RBATCC27255_01461</name>
</gene>
<evidence type="ECO:0000256" key="1">
    <source>
        <dbReference type="ARBA" id="ARBA00023125"/>
    </source>
</evidence>
<dbReference type="GO" id="GO:0003677">
    <property type="term" value="F:DNA binding"/>
    <property type="evidence" value="ECO:0007669"/>
    <property type="project" value="UniProtKB-KW"/>
</dbReference>
<dbReference type="AlphaFoldDB" id="A0A2N0UL42"/>
<feature type="domain" description="HTH cro/C1-type" evidence="2">
    <location>
        <begin position="11"/>
        <end position="65"/>
    </location>
</feature>